<reference evidence="5 6" key="1">
    <citation type="submission" date="2023-04" db="EMBL/GenBank/DDBJ databases">
        <title>Marinoamorphus aggregata gen. nov., sp. Nov., isolate from tissue of brittle star Ophioplocus japonicus.</title>
        <authorList>
            <person name="Kawano K."/>
            <person name="Sawayama S."/>
            <person name="Nakagawa S."/>
        </authorList>
    </citation>
    <scope>NUCLEOTIDE SEQUENCE [LARGE SCALE GENOMIC DNA]</scope>
    <source>
        <strain evidence="5 6">NKW23</strain>
    </source>
</reference>
<organism evidence="5 6">
    <name type="scientific">Paralimibaculum aggregatum</name>
    <dbReference type="NCBI Taxonomy" id="3036245"/>
    <lineage>
        <taxon>Bacteria</taxon>
        <taxon>Pseudomonadati</taxon>
        <taxon>Pseudomonadota</taxon>
        <taxon>Alphaproteobacteria</taxon>
        <taxon>Rhodobacterales</taxon>
        <taxon>Paracoccaceae</taxon>
        <taxon>Paralimibaculum</taxon>
    </lineage>
</organism>
<dbReference type="PANTHER" id="PTHR32319">
    <property type="entry name" value="BACTERIAL HEMOLYSIN-LIKE PROTEIN"/>
    <property type="match status" value="1"/>
</dbReference>
<comment type="caution">
    <text evidence="5">The sequence shown here is derived from an EMBL/GenBank/DDBJ whole genome shotgun (WGS) entry which is preliminary data.</text>
</comment>
<dbReference type="SUPFAM" id="SSF55174">
    <property type="entry name" value="Alpha-L RNA-binding motif"/>
    <property type="match status" value="1"/>
</dbReference>
<dbReference type="InterPro" id="IPR002877">
    <property type="entry name" value="RNA_MeTrfase_FtsJ_dom"/>
</dbReference>
<accession>A0ABQ6LGT2</accession>
<dbReference type="PROSITE" id="PS50889">
    <property type="entry name" value="S4"/>
    <property type="match status" value="1"/>
</dbReference>
<evidence type="ECO:0000256" key="1">
    <source>
        <dbReference type="ARBA" id="ARBA00022884"/>
    </source>
</evidence>
<feature type="domain" description="RNA-binding S4" evidence="4">
    <location>
        <begin position="4"/>
        <end position="66"/>
    </location>
</feature>
<dbReference type="InterPro" id="IPR029063">
    <property type="entry name" value="SAM-dependent_MTases_sf"/>
</dbReference>
<dbReference type="InterPro" id="IPR047048">
    <property type="entry name" value="TlyA"/>
</dbReference>
<protein>
    <submittedName>
        <fullName evidence="5">TlyA family rRNA (Cytidine-2'-O)-methyltransferase</fullName>
    </submittedName>
</protein>
<dbReference type="InterPro" id="IPR002942">
    <property type="entry name" value="S4_RNA-bd"/>
</dbReference>
<dbReference type="PIRSF" id="PIRSF005578">
    <property type="entry name" value="TlyA"/>
    <property type="match status" value="1"/>
</dbReference>
<proteinExistence type="inferred from homology"/>
<evidence type="ECO:0000313" key="5">
    <source>
        <dbReference type="EMBL" id="GMG82504.1"/>
    </source>
</evidence>
<dbReference type="Gene3D" id="3.40.50.150">
    <property type="entry name" value="Vaccinia Virus protein VP39"/>
    <property type="match status" value="1"/>
</dbReference>
<evidence type="ECO:0000256" key="2">
    <source>
        <dbReference type="ARBA" id="ARBA00029460"/>
    </source>
</evidence>
<evidence type="ECO:0000259" key="4">
    <source>
        <dbReference type="SMART" id="SM00363"/>
    </source>
</evidence>
<name>A0ABQ6LGT2_9RHOB</name>
<dbReference type="CDD" id="cd02440">
    <property type="entry name" value="AdoMet_MTases"/>
    <property type="match status" value="1"/>
</dbReference>
<gene>
    <name evidence="5" type="ORF">LNKW23_17170</name>
</gene>
<evidence type="ECO:0000256" key="3">
    <source>
        <dbReference type="PROSITE-ProRule" id="PRU00182"/>
    </source>
</evidence>
<dbReference type="InterPro" id="IPR036986">
    <property type="entry name" value="S4_RNA-bd_sf"/>
</dbReference>
<sequence>MSAERLDRVLVARGLAPSRARAQALIAAGAVRLGGRVATKPAAMVAPDAPIELGEDPCPWVSRAGLKLDHALDAFALVPAGMALDLGASTGGFTEVLLARGAAHVHAVDVGHGQLSPKLAGDPRVTLHEGVNARALGAAGLPPVDWITADLSFISLTLALPPALELARAGAHLAALVKPQFEAGRAAIGKGGVVRDAAVHAEVCARIRGFLEDRGWAVLGLTESPIRGGDGNTEFLIAARRAP</sequence>
<dbReference type="EMBL" id="BSYI01000011">
    <property type="protein sequence ID" value="GMG82504.1"/>
    <property type="molecule type" value="Genomic_DNA"/>
</dbReference>
<dbReference type="Gene3D" id="3.10.290.10">
    <property type="entry name" value="RNA-binding S4 domain"/>
    <property type="match status" value="1"/>
</dbReference>
<dbReference type="PANTHER" id="PTHR32319:SF0">
    <property type="entry name" value="BACTERIAL HEMOLYSIN-LIKE PROTEIN"/>
    <property type="match status" value="1"/>
</dbReference>
<dbReference type="Pfam" id="PF01728">
    <property type="entry name" value="FtsJ"/>
    <property type="match status" value="1"/>
</dbReference>
<dbReference type="InterPro" id="IPR004538">
    <property type="entry name" value="Hemolysin_A/TlyA"/>
</dbReference>
<dbReference type="Pfam" id="PF01479">
    <property type="entry name" value="S4"/>
    <property type="match status" value="1"/>
</dbReference>
<dbReference type="NCBIfam" id="TIGR00478">
    <property type="entry name" value="tly"/>
    <property type="match status" value="1"/>
</dbReference>
<evidence type="ECO:0000313" key="6">
    <source>
        <dbReference type="Proteomes" id="UP001239909"/>
    </source>
</evidence>
<comment type="similarity">
    <text evidence="2">Belongs to the TlyA family.</text>
</comment>
<dbReference type="RefSeq" id="WP_285671286.1">
    <property type="nucleotide sequence ID" value="NZ_BSYI01000011.1"/>
</dbReference>
<keyword evidence="6" id="KW-1185">Reference proteome</keyword>
<dbReference type="SUPFAM" id="SSF53335">
    <property type="entry name" value="S-adenosyl-L-methionine-dependent methyltransferases"/>
    <property type="match status" value="1"/>
</dbReference>
<dbReference type="Proteomes" id="UP001239909">
    <property type="component" value="Unassembled WGS sequence"/>
</dbReference>
<dbReference type="CDD" id="cd00165">
    <property type="entry name" value="S4"/>
    <property type="match status" value="1"/>
</dbReference>
<dbReference type="SMART" id="SM00363">
    <property type="entry name" value="S4"/>
    <property type="match status" value="1"/>
</dbReference>
<keyword evidence="1 3" id="KW-0694">RNA-binding</keyword>